<dbReference type="STRING" id="118168.MC7420_4526"/>
<dbReference type="Proteomes" id="UP000003835">
    <property type="component" value="Unassembled WGS sequence"/>
</dbReference>
<dbReference type="AlphaFoldDB" id="B4VNJ0"/>
<evidence type="ECO:0000313" key="2">
    <source>
        <dbReference type="Proteomes" id="UP000003835"/>
    </source>
</evidence>
<evidence type="ECO:0000313" key="1">
    <source>
        <dbReference type="EMBL" id="EDX76270.1"/>
    </source>
</evidence>
<keyword evidence="2" id="KW-1185">Reference proteome</keyword>
<organism evidence="1 2">
    <name type="scientific">Coleofasciculus chthonoplastes PCC 7420</name>
    <dbReference type="NCBI Taxonomy" id="118168"/>
    <lineage>
        <taxon>Bacteria</taxon>
        <taxon>Bacillati</taxon>
        <taxon>Cyanobacteriota</taxon>
        <taxon>Cyanophyceae</taxon>
        <taxon>Coleofasciculales</taxon>
        <taxon>Coleofasciculaceae</taxon>
        <taxon>Coleofasciculus</taxon>
    </lineage>
</organism>
<protein>
    <submittedName>
        <fullName evidence="1">Uncharacterized protein</fullName>
    </submittedName>
</protein>
<name>B4VNJ0_9CYAN</name>
<dbReference type="HOGENOM" id="CLU_3355548_0_0_3"/>
<gene>
    <name evidence="1" type="ORF">MC7420_4526</name>
</gene>
<proteinExistence type="predicted"/>
<dbReference type="EMBL" id="DS989846">
    <property type="protein sequence ID" value="EDX76270.1"/>
    <property type="molecule type" value="Genomic_DNA"/>
</dbReference>
<accession>B4VNJ0</accession>
<reference evidence="1 2" key="1">
    <citation type="submission" date="2008-07" db="EMBL/GenBank/DDBJ databases">
        <authorList>
            <person name="Tandeau de Marsac N."/>
            <person name="Ferriera S."/>
            <person name="Johnson J."/>
            <person name="Kravitz S."/>
            <person name="Beeson K."/>
            <person name="Sutton G."/>
            <person name="Rogers Y.-H."/>
            <person name="Friedman R."/>
            <person name="Frazier M."/>
            <person name="Venter J.C."/>
        </authorList>
    </citation>
    <scope>NUCLEOTIDE SEQUENCE [LARGE SCALE GENOMIC DNA]</scope>
    <source>
        <strain evidence="1 2">PCC 7420</strain>
    </source>
</reference>
<sequence length="36" mass="3818">MLLNLNCPVVTVDERQGNGMIASGVMVKPITDFSPA</sequence>